<gene>
    <name evidence="2" type="ORF">BCR36DRAFT_352876</name>
</gene>
<dbReference type="Proteomes" id="UP000193719">
    <property type="component" value="Unassembled WGS sequence"/>
</dbReference>
<dbReference type="OrthoDB" id="2154384at2759"/>
<protein>
    <submittedName>
        <fullName evidence="2">Uncharacterized protein</fullName>
    </submittedName>
</protein>
<keyword evidence="3" id="KW-1185">Reference proteome</keyword>
<proteinExistence type="predicted"/>
<accession>A0A1Y1V9V2</accession>
<sequence length="1046" mass="122439">MEEHFDFKKQLIEKDDDKLGNSFNNLEDNTNIRNTLNSVKNENNNLKRSPFFLNKVVENKKDVLSIKVDRKKLKLSSNKKNKKNKKSSQNLFALSFFKNNEKKKVNSNTNNTDKSENVYNGDESKYIKQENNILNSNNNEVLIEKNVNNEKNESTIENINIGKQNEDLISDNTYTYESQKCPICNICLDFYTLSEREKHVNLCIDSSLRKDGKTNFGVKKEDKKISSFYKNIKNNNSNERLDKERELNEYINTDTIQNEFITNTLNDIESTNISRLPSDKNQFECKICEEDNSFSNIIDLCLHIIHCFSKIEPDHFFFKEKINFILNQNVCFCCLKPWPIYEEKAIHLKECISIKRTYLEKIDELIKHYLKLKEEKEKLFLDKNSKYRNFFKGSIYLKKKKVNSMQSEVTSINKNSNNNNNNNNNSSNNNGENNNTSIFNLDSIKNEFKENQIENENNNKDNEDIKENISIDNYDVDMEKNVDKRCCFCSNFFDTDDIKLIDQHVEVCINQKIDVIENLENKDYKPKYIQKLTRCPCCSKKWLEYSMADLKEKLIHIRDCSKKNELPFNKISFLLNQYKIRFLDEEEEKRNNSNSNLESDSSQKKEKTDKNISEYGSDNDLFETKQTNEEIKQSINKRKFYNEEDNNDIIVLKIEDEASEDFNSNSISLNLTTNNSKSFRQRTLYDDIEEDHLRLAKVLSKSLYQDETQKIRLKIMNTSSVLSVEDAHKYNFSRAKSILNLTQQKPSLWEMSALKPEDTLKAETVIEPLQKHAHELRMSLKSEGVDEYIATLTFPIPDRRLLKVNSIDSIDTYFNDQINNRKIRLDKYKKLLTLQTSLWIKKMRKKQQSLKKELFSLDLENPESMINTDIYKDTKSELNNVNDKTKSIIEFNINNNSNKENIEGFYHNDIVLTGEIDNINSPLCSTNINDNNIINNENPNQPLCNTEKSNTIYSNDNQDLFISSRRTNKNNELGDNLFDNSVDKNDRDLNNASENLLFGKDNSNNNIDSISVASTINNEKQDIIEKQTNKNNQNLFSDTISNMDID</sequence>
<feature type="compositionally biased region" description="Low complexity" evidence="1">
    <location>
        <begin position="413"/>
        <end position="435"/>
    </location>
</feature>
<organism evidence="2 3">
    <name type="scientific">Piromyces finnis</name>
    <dbReference type="NCBI Taxonomy" id="1754191"/>
    <lineage>
        <taxon>Eukaryota</taxon>
        <taxon>Fungi</taxon>
        <taxon>Fungi incertae sedis</taxon>
        <taxon>Chytridiomycota</taxon>
        <taxon>Chytridiomycota incertae sedis</taxon>
        <taxon>Neocallimastigomycetes</taxon>
        <taxon>Neocallimastigales</taxon>
        <taxon>Neocallimastigaceae</taxon>
        <taxon>Piromyces</taxon>
    </lineage>
</organism>
<evidence type="ECO:0000313" key="3">
    <source>
        <dbReference type="Proteomes" id="UP000193719"/>
    </source>
</evidence>
<feature type="region of interest" description="Disordered" evidence="1">
    <location>
        <begin position="408"/>
        <end position="436"/>
    </location>
</feature>
<dbReference type="EMBL" id="MCFH01000022">
    <property type="protein sequence ID" value="ORX50012.1"/>
    <property type="molecule type" value="Genomic_DNA"/>
</dbReference>
<feature type="compositionally biased region" description="Basic and acidic residues" evidence="1">
    <location>
        <begin position="601"/>
        <end position="612"/>
    </location>
</feature>
<dbReference type="AlphaFoldDB" id="A0A1Y1V9V2"/>
<evidence type="ECO:0000313" key="2">
    <source>
        <dbReference type="EMBL" id="ORX50012.1"/>
    </source>
</evidence>
<evidence type="ECO:0000256" key="1">
    <source>
        <dbReference type="SAM" id="MobiDB-lite"/>
    </source>
</evidence>
<reference evidence="2 3" key="2">
    <citation type="submission" date="2016-08" db="EMBL/GenBank/DDBJ databases">
        <title>Pervasive Adenine N6-methylation of Active Genes in Fungi.</title>
        <authorList>
            <consortium name="DOE Joint Genome Institute"/>
            <person name="Mondo S.J."/>
            <person name="Dannebaum R.O."/>
            <person name="Kuo R.C."/>
            <person name="Labutti K."/>
            <person name="Haridas S."/>
            <person name="Kuo A."/>
            <person name="Salamov A."/>
            <person name="Ahrendt S.R."/>
            <person name="Lipzen A."/>
            <person name="Sullivan W."/>
            <person name="Andreopoulos W.B."/>
            <person name="Clum A."/>
            <person name="Lindquist E."/>
            <person name="Daum C."/>
            <person name="Ramamoorthy G.K."/>
            <person name="Gryganskyi A."/>
            <person name="Culley D."/>
            <person name="Magnuson J.K."/>
            <person name="James T.Y."/>
            <person name="O'Malley M.A."/>
            <person name="Stajich J.E."/>
            <person name="Spatafora J.W."/>
            <person name="Visel A."/>
            <person name="Grigoriev I.V."/>
        </authorList>
    </citation>
    <scope>NUCLEOTIDE SEQUENCE [LARGE SCALE GENOMIC DNA]</scope>
    <source>
        <strain evidence="3">finn</strain>
    </source>
</reference>
<comment type="caution">
    <text evidence="2">The sequence shown here is derived from an EMBL/GenBank/DDBJ whole genome shotgun (WGS) entry which is preliminary data.</text>
</comment>
<feature type="region of interest" description="Disordered" evidence="1">
    <location>
        <begin position="589"/>
        <end position="619"/>
    </location>
</feature>
<reference evidence="2 3" key="1">
    <citation type="submission" date="2016-08" db="EMBL/GenBank/DDBJ databases">
        <title>Genomes of anaerobic fungi encode conserved fungal cellulosomes for biomass hydrolysis.</title>
        <authorList>
            <consortium name="DOE Joint Genome Institute"/>
            <person name="Haitjema C.H."/>
            <person name="Gilmore S.P."/>
            <person name="Henske J.K."/>
            <person name="Solomon K.V."/>
            <person name="De Groot R."/>
            <person name="Kuo A."/>
            <person name="Mondo S.J."/>
            <person name="Salamov A.A."/>
            <person name="Labutti K."/>
            <person name="Zhao Z."/>
            <person name="Chiniquy J."/>
            <person name="Barry K."/>
            <person name="Brewer H.M."/>
            <person name="Purvine S.O."/>
            <person name="Wright A.T."/>
            <person name="Boxma B."/>
            <person name="Van Alen T."/>
            <person name="Hackstein J.H."/>
            <person name="Baker S.E."/>
            <person name="Grigoriev I.V."/>
            <person name="O'Malley M.A."/>
        </authorList>
    </citation>
    <scope>NUCLEOTIDE SEQUENCE [LARGE SCALE GENOMIC DNA]</scope>
    <source>
        <strain evidence="3">finn</strain>
    </source>
</reference>
<name>A0A1Y1V9V2_9FUNG</name>